<evidence type="ECO:0000256" key="1">
    <source>
        <dbReference type="SAM" id="MobiDB-lite"/>
    </source>
</evidence>
<name>A0ABW6IBH5_9CYAN</name>
<dbReference type="Proteomes" id="UP001600165">
    <property type="component" value="Unassembled WGS sequence"/>
</dbReference>
<sequence length="423" mass="44162">MAPSSQSIHRRYVSESWVLEVVGNTSVLSGWSDRPVIQKLRFRLTRQPITSHSRQLKGGQPQLAALTAAIQSYTQSQLLMAVTSAPTMDTTAQQQKPPTAADVFLVAQGLTQHRLHLGHLAPQPAEWDLTTLELADLVTVLENFEAEAIALPPAPQSRPRWRTFTYTGTAAASLLLAVGVATLLQPSPPSLETAQTAGDQTAEVLTEAEAELDPPAPSPTSPDANQPENRLPATTAPPATNSNQAAGGTPPPAPQPAPGNAAPSSAPPPQTKQPAAAPPAAESPETSAPVASSAPDRGDDTPEETADSSAIASAPAPAEFSRSRPSLEAAPTQLPQLAEIQRYLAEAWQPEATLETDLVYDWVLAADGSVAAVNPVNESAAAYRDRLPVVATDDGPVFSPPGGEGLTVRVTLTPTGEIETALP</sequence>
<feature type="region of interest" description="Disordered" evidence="1">
    <location>
        <begin position="208"/>
        <end position="332"/>
    </location>
</feature>
<proteinExistence type="predicted"/>
<gene>
    <name evidence="2" type="ORF">ACFVKH_04345</name>
</gene>
<evidence type="ECO:0000313" key="3">
    <source>
        <dbReference type="Proteomes" id="UP001600165"/>
    </source>
</evidence>
<comment type="caution">
    <text evidence="2">The sequence shown here is derived from an EMBL/GenBank/DDBJ whole genome shotgun (WGS) entry which is preliminary data.</text>
</comment>
<keyword evidence="3" id="KW-1185">Reference proteome</keyword>
<feature type="compositionally biased region" description="Low complexity" evidence="1">
    <location>
        <begin position="272"/>
        <end position="295"/>
    </location>
</feature>
<evidence type="ECO:0000313" key="2">
    <source>
        <dbReference type="EMBL" id="MFE4105496.1"/>
    </source>
</evidence>
<protein>
    <submittedName>
        <fullName evidence="2">DUF4335 domain-containing protein</fullName>
    </submittedName>
</protein>
<dbReference type="EMBL" id="JBHZOL010000024">
    <property type="protein sequence ID" value="MFE4105496.1"/>
    <property type="molecule type" value="Genomic_DNA"/>
</dbReference>
<dbReference type="Pfam" id="PF14233">
    <property type="entry name" value="DUF4335"/>
    <property type="match status" value="1"/>
</dbReference>
<organism evidence="2 3">
    <name type="scientific">Almyronema epifaneia S1</name>
    <dbReference type="NCBI Taxonomy" id="2991925"/>
    <lineage>
        <taxon>Bacteria</taxon>
        <taxon>Bacillati</taxon>
        <taxon>Cyanobacteriota</taxon>
        <taxon>Cyanophyceae</taxon>
        <taxon>Nodosilineales</taxon>
        <taxon>Nodosilineaceae</taxon>
        <taxon>Almyronema</taxon>
        <taxon>Almyronema epifaneia</taxon>
    </lineage>
</organism>
<feature type="compositionally biased region" description="Low complexity" evidence="1">
    <location>
        <begin position="307"/>
        <end position="318"/>
    </location>
</feature>
<reference evidence="2 3" key="1">
    <citation type="submission" date="2024-10" db="EMBL/GenBank/DDBJ databases">
        <authorList>
            <person name="Ratan Roy A."/>
            <person name="Morales Sandoval P.H."/>
            <person name="De Los Santos Villalobos S."/>
            <person name="Chakraborty S."/>
            <person name="Mukherjee J."/>
        </authorList>
    </citation>
    <scope>NUCLEOTIDE SEQUENCE [LARGE SCALE GENOMIC DNA]</scope>
    <source>
        <strain evidence="2 3">S1</strain>
    </source>
</reference>
<accession>A0ABW6IBH5</accession>
<dbReference type="RefSeq" id="WP_377962154.1">
    <property type="nucleotide sequence ID" value="NZ_JBHZOL010000024.1"/>
</dbReference>
<dbReference type="InterPro" id="IPR025569">
    <property type="entry name" value="DUF4335"/>
</dbReference>